<dbReference type="Gramene" id="C.cajan_32466.t">
    <property type="protein sequence ID" value="C.cajan_32466.t.cds1"/>
    <property type="gene ID" value="C.cajan_32466"/>
</dbReference>
<dbReference type="Proteomes" id="UP000075243">
    <property type="component" value="Unassembled WGS sequence"/>
</dbReference>
<proteinExistence type="predicted"/>
<evidence type="ECO:0000313" key="1">
    <source>
        <dbReference type="EMBL" id="KYP46230.1"/>
    </source>
</evidence>
<sequence>MDLETLKKVWDKIQDEFEGSSRVKSVRLLTLKREFELMKIKKNNESVKDYFGKLMDVVNQM</sequence>
<dbReference type="AlphaFoldDB" id="A0A151RUL8"/>
<dbReference type="PANTHER" id="PTHR35317">
    <property type="entry name" value="OS04G0629600 PROTEIN"/>
    <property type="match status" value="1"/>
</dbReference>
<accession>A0A151RUL8</accession>
<keyword evidence="2" id="KW-1185">Reference proteome</keyword>
<organism evidence="1 2">
    <name type="scientific">Cajanus cajan</name>
    <name type="common">Pigeon pea</name>
    <name type="synonym">Cajanus indicus</name>
    <dbReference type="NCBI Taxonomy" id="3821"/>
    <lineage>
        <taxon>Eukaryota</taxon>
        <taxon>Viridiplantae</taxon>
        <taxon>Streptophyta</taxon>
        <taxon>Embryophyta</taxon>
        <taxon>Tracheophyta</taxon>
        <taxon>Spermatophyta</taxon>
        <taxon>Magnoliopsida</taxon>
        <taxon>eudicotyledons</taxon>
        <taxon>Gunneridae</taxon>
        <taxon>Pentapetalae</taxon>
        <taxon>rosids</taxon>
        <taxon>fabids</taxon>
        <taxon>Fabales</taxon>
        <taxon>Fabaceae</taxon>
        <taxon>Papilionoideae</taxon>
        <taxon>50 kb inversion clade</taxon>
        <taxon>NPAAA clade</taxon>
        <taxon>indigoferoid/millettioid clade</taxon>
        <taxon>Phaseoleae</taxon>
        <taxon>Cajanus</taxon>
    </lineage>
</organism>
<dbReference type="PANTHER" id="PTHR35317:SF23">
    <property type="entry name" value="OS04G0629600 PROTEIN"/>
    <property type="match status" value="1"/>
</dbReference>
<name>A0A151RUL8_CAJCA</name>
<gene>
    <name evidence="1" type="ORF">KK1_032223</name>
</gene>
<reference evidence="1" key="1">
    <citation type="journal article" date="2012" name="Nat. Biotechnol.">
        <title>Draft genome sequence of pigeonpea (Cajanus cajan), an orphan legume crop of resource-poor farmers.</title>
        <authorList>
            <person name="Varshney R.K."/>
            <person name="Chen W."/>
            <person name="Li Y."/>
            <person name="Bharti A.K."/>
            <person name="Saxena R.K."/>
            <person name="Schlueter J.A."/>
            <person name="Donoghue M.T."/>
            <person name="Azam S."/>
            <person name="Fan G."/>
            <person name="Whaley A.M."/>
            <person name="Farmer A.D."/>
            <person name="Sheridan J."/>
            <person name="Iwata A."/>
            <person name="Tuteja R."/>
            <person name="Penmetsa R.V."/>
            <person name="Wu W."/>
            <person name="Upadhyaya H.D."/>
            <person name="Yang S.P."/>
            <person name="Shah T."/>
            <person name="Saxena K.B."/>
            <person name="Michael T."/>
            <person name="McCombie W.R."/>
            <person name="Yang B."/>
            <person name="Zhang G."/>
            <person name="Yang H."/>
            <person name="Wang J."/>
            <person name="Spillane C."/>
            <person name="Cook D.R."/>
            <person name="May G.D."/>
            <person name="Xu X."/>
            <person name="Jackson S.A."/>
        </authorList>
    </citation>
    <scope>NUCLEOTIDE SEQUENCE [LARGE SCALE GENOMIC DNA]</scope>
</reference>
<protein>
    <recommendedName>
        <fullName evidence="3">Retrotransposon gag domain-containing protein</fullName>
    </recommendedName>
</protein>
<evidence type="ECO:0000313" key="2">
    <source>
        <dbReference type="Proteomes" id="UP000075243"/>
    </source>
</evidence>
<evidence type="ECO:0008006" key="3">
    <source>
        <dbReference type="Google" id="ProtNLM"/>
    </source>
</evidence>
<dbReference type="EMBL" id="KQ483565">
    <property type="protein sequence ID" value="KYP46230.1"/>
    <property type="molecule type" value="Genomic_DNA"/>
</dbReference>
<dbReference type="Pfam" id="PF14223">
    <property type="entry name" value="Retrotran_gag_2"/>
    <property type="match status" value="1"/>
</dbReference>